<gene>
    <name evidence="3" type="ORF">JQ615_09840</name>
</gene>
<dbReference type="CDD" id="cd07580">
    <property type="entry name" value="nitrilase_2"/>
    <property type="match status" value="1"/>
</dbReference>
<reference evidence="4" key="1">
    <citation type="journal article" date="2021" name="ISME J.">
        <title>Evolutionary origin and ecological implication of a unique nif island in free-living Bradyrhizobium lineages.</title>
        <authorList>
            <person name="Tao J."/>
        </authorList>
    </citation>
    <scope>NUCLEOTIDE SEQUENCE [LARGE SCALE GENOMIC DNA]</scope>
    <source>
        <strain evidence="4">SZCCT0434</strain>
    </source>
</reference>
<evidence type="ECO:0000313" key="3">
    <source>
        <dbReference type="EMBL" id="MBR0795688.1"/>
    </source>
</evidence>
<organism evidence="3 4">
    <name type="scientific">Bradyrhizobium jicamae</name>
    <dbReference type="NCBI Taxonomy" id="280332"/>
    <lineage>
        <taxon>Bacteria</taxon>
        <taxon>Pseudomonadati</taxon>
        <taxon>Pseudomonadota</taxon>
        <taxon>Alphaproteobacteria</taxon>
        <taxon>Hyphomicrobiales</taxon>
        <taxon>Nitrobacteraceae</taxon>
        <taxon>Bradyrhizobium</taxon>
    </lineage>
</organism>
<keyword evidence="1" id="KW-0378">Hydrolase</keyword>
<dbReference type="PANTHER" id="PTHR43674">
    <property type="entry name" value="NITRILASE C965.09-RELATED"/>
    <property type="match status" value="1"/>
</dbReference>
<dbReference type="PROSITE" id="PS50263">
    <property type="entry name" value="CN_HYDROLASE"/>
    <property type="match status" value="1"/>
</dbReference>
<evidence type="ECO:0000256" key="1">
    <source>
        <dbReference type="ARBA" id="ARBA00022801"/>
    </source>
</evidence>
<protein>
    <submittedName>
        <fullName evidence="3">Nitrilase family protein</fullName>
    </submittedName>
</protein>
<proteinExistence type="predicted"/>
<dbReference type="Pfam" id="PF00795">
    <property type="entry name" value="CN_hydrolase"/>
    <property type="match status" value="1"/>
</dbReference>
<comment type="caution">
    <text evidence="3">The sequence shown here is derived from an EMBL/GenBank/DDBJ whole genome shotgun (WGS) entry which is preliminary data.</text>
</comment>
<dbReference type="SUPFAM" id="SSF56317">
    <property type="entry name" value="Carbon-nitrogen hydrolase"/>
    <property type="match status" value="1"/>
</dbReference>
<feature type="domain" description="CN hydrolase" evidence="2">
    <location>
        <begin position="20"/>
        <end position="269"/>
    </location>
</feature>
<evidence type="ECO:0000313" key="4">
    <source>
        <dbReference type="Proteomes" id="UP001315278"/>
    </source>
</evidence>
<evidence type="ECO:0000259" key="2">
    <source>
        <dbReference type="PROSITE" id="PS50263"/>
    </source>
</evidence>
<accession>A0ABS5FFY1</accession>
<dbReference type="Gene3D" id="3.60.110.10">
    <property type="entry name" value="Carbon-nitrogen hydrolase"/>
    <property type="match status" value="1"/>
</dbReference>
<name>A0ABS5FFY1_9BRAD</name>
<dbReference type="EMBL" id="JAFCJH010000008">
    <property type="protein sequence ID" value="MBR0795688.1"/>
    <property type="molecule type" value="Genomic_DNA"/>
</dbReference>
<dbReference type="PANTHER" id="PTHR43674:SF2">
    <property type="entry name" value="BETA-UREIDOPROPIONASE"/>
    <property type="match status" value="1"/>
</dbReference>
<dbReference type="InterPro" id="IPR050345">
    <property type="entry name" value="Aliph_Amidase/BUP"/>
</dbReference>
<sequence length="307" mass="33633">MTTATARAAEPGAKKRKSAARVAVVQFNPQVGLENLEANEAAVRKRLQQAVSDGANLIVLPELATTGYCFDSRAEAFAHAEPVPEGRTIRGWEAFAKQHQVYVVGCLPELEGNQLFDTSVLVGPEGYIGKYRKTHLWNEEKLFFTPGNLGFPVFETRIGRIGLLICWDIWFPETARIVSQLGADIICIPTGWVWTPPPLYDASGTCMAAYLTMTAAHANNVFIATADRIGVERGAGFMGNSLIAGTNGWPIGRIAGPDEDTILYADIDVVEARTAPVWNKLNDLMRDRRTDLYDQLLGFRGAPALPR</sequence>
<dbReference type="InterPro" id="IPR003010">
    <property type="entry name" value="C-N_Hydrolase"/>
</dbReference>
<dbReference type="InterPro" id="IPR036526">
    <property type="entry name" value="C-N_Hydrolase_sf"/>
</dbReference>
<keyword evidence="4" id="KW-1185">Reference proteome</keyword>
<dbReference type="RefSeq" id="WP_212394388.1">
    <property type="nucleotide sequence ID" value="NZ_JAFCJH010000008.1"/>
</dbReference>
<dbReference type="Proteomes" id="UP001315278">
    <property type="component" value="Unassembled WGS sequence"/>
</dbReference>